<feature type="compositionally biased region" description="Polar residues" evidence="1">
    <location>
        <begin position="131"/>
        <end position="144"/>
    </location>
</feature>
<accession>A0ABU6QYH4</accession>
<feature type="compositionally biased region" description="Polar residues" evidence="1">
    <location>
        <begin position="24"/>
        <end position="40"/>
    </location>
</feature>
<evidence type="ECO:0000313" key="3">
    <source>
        <dbReference type="Proteomes" id="UP001341840"/>
    </source>
</evidence>
<feature type="region of interest" description="Disordered" evidence="1">
    <location>
        <begin position="124"/>
        <end position="144"/>
    </location>
</feature>
<proteinExistence type="predicted"/>
<reference evidence="2 3" key="1">
    <citation type="journal article" date="2023" name="Plants (Basel)">
        <title>Bridging the Gap: Combining Genomics and Transcriptomics Approaches to Understand Stylosanthes scabra, an Orphan Legume from the Brazilian Caatinga.</title>
        <authorList>
            <person name="Ferreira-Neto J.R.C."/>
            <person name="da Silva M.D."/>
            <person name="Binneck E."/>
            <person name="de Melo N.F."/>
            <person name="da Silva R.H."/>
            <person name="de Melo A.L.T.M."/>
            <person name="Pandolfi V."/>
            <person name="Bustamante F.O."/>
            <person name="Brasileiro-Vidal A.C."/>
            <person name="Benko-Iseppon A.M."/>
        </authorList>
    </citation>
    <scope>NUCLEOTIDE SEQUENCE [LARGE SCALE GENOMIC DNA]</scope>
    <source>
        <tissue evidence="2">Leaves</tissue>
    </source>
</reference>
<feature type="compositionally biased region" description="Low complexity" evidence="1">
    <location>
        <begin position="41"/>
        <end position="54"/>
    </location>
</feature>
<evidence type="ECO:0000313" key="2">
    <source>
        <dbReference type="EMBL" id="MED6116623.1"/>
    </source>
</evidence>
<protein>
    <submittedName>
        <fullName evidence="2">Uncharacterized protein</fullName>
    </submittedName>
</protein>
<dbReference type="EMBL" id="JASCZI010003057">
    <property type="protein sequence ID" value="MED6116623.1"/>
    <property type="molecule type" value="Genomic_DNA"/>
</dbReference>
<name>A0ABU6QYH4_9FABA</name>
<feature type="region of interest" description="Disordered" evidence="1">
    <location>
        <begin position="1"/>
        <end position="70"/>
    </location>
</feature>
<feature type="compositionally biased region" description="Basic and acidic residues" evidence="1">
    <location>
        <begin position="185"/>
        <end position="199"/>
    </location>
</feature>
<sequence>MPKKAIMASSRGKGIRLALPGPIKQSQSGYESGSSTQQPAQKSTKQSIQSSQSKNEAGPSTQQPKQTKADYAFPIQTLMALQDQGVAKLNKKSWAEICSESDEDIDLTQLISQLAQQKTIVQNPKEKTIASKPQKTQSQKAQTNCTPTKKFSNIIQMEPEFWDEFPHKIQKRPRFSIKNLKSKQHLQDHNQRNQSKENSNKSFTYFKKTKIFRQMKKVIKKMKTIQMKMTVSELI</sequence>
<evidence type="ECO:0000256" key="1">
    <source>
        <dbReference type="SAM" id="MobiDB-lite"/>
    </source>
</evidence>
<feature type="region of interest" description="Disordered" evidence="1">
    <location>
        <begin position="182"/>
        <end position="202"/>
    </location>
</feature>
<dbReference type="Proteomes" id="UP001341840">
    <property type="component" value="Unassembled WGS sequence"/>
</dbReference>
<comment type="caution">
    <text evidence="2">The sequence shown here is derived from an EMBL/GenBank/DDBJ whole genome shotgun (WGS) entry which is preliminary data.</text>
</comment>
<organism evidence="2 3">
    <name type="scientific">Stylosanthes scabra</name>
    <dbReference type="NCBI Taxonomy" id="79078"/>
    <lineage>
        <taxon>Eukaryota</taxon>
        <taxon>Viridiplantae</taxon>
        <taxon>Streptophyta</taxon>
        <taxon>Embryophyta</taxon>
        <taxon>Tracheophyta</taxon>
        <taxon>Spermatophyta</taxon>
        <taxon>Magnoliopsida</taxon>
        <taxon>eudicotyledons</taxon>
        <taxon>Gunneridae</taxon>
        <taxon>Pentapetalae</taxon>
        <taxon>rosids</taxon>
        <taxon>fabids</taxon>
        <taxon>Fabales</taxon>
        <taxon>Fabaceae</taxon>
        <taxon>Papilionoideae</taxon>
        <taxon>50 kb inversion clade</taxon>
        <taxon>dalbergioids sensu lato</taxon>
        <taxon>Dalbergieae</taxon>
        <taxon>Pterocarpus clade</taxon>
        <taxon>Stylosanthes</taxon>
    </lineage>
</organism>
<gene>
    <name evidence="2" type="ORF">PIB30_101937</name>
</gene>
<keyword evidence="3" id="KW-1185">Reference proteome</keyword>